<accession>L0H0E1</accession>
<keyword evidence="2" id="KW-1185">Reference proteome</keyword>
<dbReference type="KEGG" id="tmb:Thimo_2306"/>
<gene>
    <name evidence="1" type="ORF">Thimo_2306</name>
</gene>
<sequence>MAIDDAGKNNFLPASVYFLNIRGHGNYERDLFHSQLRNFHFQFHLPWCCVRPDDGARRCHTTVHTTVSGLAFCLFGYARPIRA</sequence>
<organism evidence="1 2">
    <name type="scientific">Thioflavicoccus mobilis 8321</name>
    <dbReference type="NCBI Taxonomy" id="765912"/>
    <lineage>
        <taxon>Bacteria</taxon>
        <taxon>Pseudomonadati</taxon>
        <taxon>Pseudomonadota</taxon>
        <taxon>Gammaproteobacteria</taxon>
        <taxon>Chromatiales</taxon>
        <taxon>Chromatiaceae</taxon>
        <taxon>Thioflavicoccus</taxon>
    </lineage>
</organism>
<protein>
    <submittedName>
        <fullName evidence="1">Uncharacterized protein</fullName>
    </submittedName>
</protein>
<evidence type="ECO:0000313" key="2">
    <source>
        <dbReference type="Proteomes" id="UP000010816"/>
    </source>
</evidence>
<dbReference type="EMBL" id="CP003051">
    <property type="protein sequence ID" value="AGA91049.1"/>
    <property type="molecule type" value="Genomic_DNA"/>
</dbReference>
<proteinExistence type="predicted"/>
<dbReference type="HOGENOM" id="CLU_2541532_0_0_6"/>
<dbReference type="Proteomes" id="UP000010816">
    <property type="component" value="Chromosome"/>
</dbReference>
<name>L0H0E1_9GAMM</name>
<evidence type="ECO:0000313" key="1">
    <source>
        <dbReference type="EMBL" id="AGA91049.1"/>
    </source>
</evidence>
<dbReference type="STRING" id="765912.Thimo_2306"/>
<dbReference type="AlphaFoldDB" id="L0H0E1"/>
<reference evidence="1 2" key="1">
    <citation type="submission" date="2011-09" db="EMBL/GenBank/DDBJ databases">
        <title>Complete sequence of chromosome of Thioflavicoccus mobilis 8321.</title>
        <authorList>
            <consortium name="US DOE Joint Genome Institute"/>
            <person name="Lucas S."/>
            <person name="Han J."/>
            <person name="Lapidus A."/>
            <person name="Cheng J.-F."/>
            <person name="Goodwin L."/>
            <person name="Pitluck S."/>
            <person name="Peters L."/>
            <person name="Ovchinnikova G."/>
            <person name="Lu M."/>
            <person name="Detter J.C."/>
            <person name="Han C."/>
            <person name="Tapia R."/>
            <person name="Land M."/>
            <person name="Hauser L."/>
            <person name="Kyrpides N."/>
            <person name="Ivanova N."/>
            <person name="Pagani I."/>
            <person name="Vogl K."/>
            <person name="Liu Z."/>
            <person name="Imhoff J."/>
            <person name="Thiel V."/>
            <person name="Frigaard N.-U."/>
            <person name="Bryant D."/>
            <person name="Woyke T."/>
        </authorList>
    </citation>
    <scope>NUCLEOTIDE SEQUENCE [LARGE SCALE GENOMIC DNA]</scope>
    <source>
        <strain evidence="1 2">8321</strain>
    </source>
</reference>